<accession>A0AAV2FU97</accession>
<name>A0AAV2FU97_9ROSI</name>
<dbReference type="Proteomes" id="UP001497516">
    <property type="component" value="Chromosome 7"/>
</dbReference>
<feature type="region of interest" description="Disordered" evidence="1">
    <location>
        <begin position="1"/>
        <end position="30"/>
    </location>
</feature>
<gene>
    <name evidence="2" type="ORF">LTRI10_LOCUS41988</name>
</gene>
<proteinExistence type="predicted"/>
<evidence type="ECO:0000313" key="2">
    <source>
        <dbReference type="EMBL" id="CAL1401954.1"/>
    </source>
</evidence>
<dbReference type="AlphaFoldDB" id="A0AAV2FU97"/>
<sequence>MKGRDGGQRLVGSASSLLERERQIGTNSAATEIGRDCHASTVGEEVSERSFIVLAKSQKMMGSPAEVYPRKIGRLNP</sequence>
<keyword evidence="3" id="KW-1185">Reference proteome</keyword>
<reference evidence="2 3" key="1">
    <citation type="submission" date="2024-04" db="EMBL/GenBank/DDBJ databases">
        <authorList>
            <person name="Fracassetti M."/>
        </authorList>
    </citation>
    <scope>NUCLEOTIDE SEQUENCE [LARGE SCALE GENOMIC DNA]</scope>
</reference>
<evidence type="ECO:0000256" key="1">
    <source>
        <dbReference type="SAM" id="MobiDB-lite"/>
    </source>
</evidence>
<organism evidence="2 3">
    <name type="scientific">Linum trigynum</name>
    <dbReference type="NCBI Taxonomy" id="586398"/>
    <lineage>
        <taxon>Eukaryota</taxon>
        <taxon>Viridiplantae</taxon>
        <taxon>Streptophyta</taxon>
        <taxon>Embryophyta</taxon>
        <taxon>Tracheophyta</taxon>
        <taxon>Spermatophyta</taxon>
        <taxon>Magnoliopsida</taxon>
        <taxon>eudicotyledons</taxon>
        <taxon>Gunneridae</taxon>
        <taxon>Pentapetalae</taxon>
        <taxon>rosids</taxon>
        <taxon>fabids</taxon>
        <taxon>Malpighiales</taxon>
        <taxon>Linaceae</taxon>
        <taxon>Linum</taxon>
    </lineage>
</organism>
<evidence type="ECO:0000313" key="3">
    <source>
        <dbReference type="Proteomes" id="UP001497516"/>
    </source>
</evidence>
<dbReference type="EMBL" id="OZ034820">
    <property type="protein sequence ID" value="CAL1401954.1"/>
    <property type="molecule type" value="Genomic_DNA"/>
</dbReference>
<protein>
    <submittedName>
        <fullName evidence="2">Uncharacterized protein</fullName>
    </submittedName>
</protein>